<dbReference type="Proteomes" id="UP000694864">
    <property type="component" value="Chromosome 2"/>
</dbReference>
<name>A0ABM1QY66_CAMSA</name>
<reference evidence="2" key="2">
    <citation type="submission" date="2025-08" db="UniProtKB">
        <authorList>
            <consortium name="RefSeq"/>
        </authorList>
    </citation>
    <scope>IDENTIFICATION</scope>
    <source>
        <tissue evidence="2">Leaf</tissue>
    </source>
</reference>
<evidence type="ECO:0000313" key="1">
    <source>
        <dbReference type="Proteomes" id="UP000694864"/>
    </source>
</evidence>
<sequence>MPMSSRICYNGDGPARTYRNGGLRNWCIETSVPRRDRKYMVKPENVLATGVHMSQNLQGRTYHKAESKIRYFHYHGSISQRRELCRYVFNDSNVFFENTPYVLDTTICDVGLAVRTFELRTIGDRLLRTRQ</sequence>
<accession>A0ABM1QY66</accession>
<proteinExistence type="predicted"/>
<keyword evidence="1" id="KW-1185">Reference proteome</keyword>
<protein>
    <submittedName>
        <fullName evidence="2">Galactan beta-1,4-galactosyltransferase GALS3-like</fullName>
    </submittedName>
</protein>
<gene>
    <name evidence="2" type="primary">LOC104729707</name>
</gene>
<dbReference type="RefSeq" id="XP_019091704.1">
    <property type="nucleotide sequence ID" value="XM_019236159.1"/>
</dbReference>
<evidence type="ECO:0000313" key="2">
    <source>
        <dbReference type="RefSeq" id="XP_019091704.1"/>
    </source>
</evidence>
<reference evidence="1" key="1">
    <citation type="journal article" date="2014" name="Nat. Commun.">
        <title>The emerging biofuel crop Camelina sativa retains a highly undifferentiated hexaploid genome structure.</title>
        <authorList>
            <person name="Kagale S."/>
            <person name="Koh C."/>
            <person name="Nixon J."/>
            <person name="Bollina V."/>
            <person name="Clarke W.E."/>
            <person name="Tuteja R."/>
            <person name="Spillane C."/>
            <person name="Robinson S.J."/>
            <person name="Links M.G."/>
            <person name="Clarke C."/>
            <person name="Higgins E.E."/>
            <person name="Huebert T."/>
            <person name="Sharpe A.G."/>
            <person name="Parkin I.A."/>
        </authorList>
    </citation>
    <scope>NUCLEOTIDE SEQUENCE [LARGE SCALE GENOMIC DNA]</scope>
    <source>
        <strain evidence="1">cv. DH55</strain>
    </source>
</reference>
<dbReference type="GeneID" id="104729707"/>
<organism evidence="1 2">
    <name type="scientific">Camelina sativa</name>
    <name type="common">False flax</name>
    <name type="synonym">Myagrum sativum</name>
    <dbReference type="NCBI Taxonomy" id="90675"/>
    <lineage>
        <taxon>Eukaryota</taxon>
        <taxon>Viridiplantae</taxon>
        <taxon>Streptophyta</taxon>
        <taxon>Embryophyta</taxon>
        <taxon>Tracheophyta</taxon>
        <taxon>Spermatophyta</taxon>
        <taxon>Magnoliopsida</taxon>
        <taxon>eudicotyledons</taxon>
        <taxon>Gunneridae</taxon>
        <taxon>Pentapetalae</taxon>
        <taxon>rosids</taxon>
        <taxon>malvids</taxon>
        <taxon>Brassicales</taxon>
        <taxon>Brassicaceae</taxon>
        <taxon>Camelineae</taxon>
        <taxon>Camelina</taxon>
    </lineage>
</organism>